<feature type="transmembrane region" description="Helical" evidence="6">
    <location>
        <begin position="78"/>
        <end position="101"/>
    </location>
</feature>
<name>A0ABV3PY24_9HYPH</name>
<keyword evidence="3 6" id="KW-0812">Transmembrane</keyword>
<evidence type="ECO:0000256" key="2">
    <source>
        <dbReference type="ARBA" id="ARBA00022475"/>
    </source>
</evidence>
<dbReference type="Gene3D" id="1.20.1250.20">
    <property type="entry name" value="MFS general substrate transporter like domains"/>
    <property type="match status" value="1"/>
</dbReference>
<sequence length="411" mass="42731">MSITSSKIRSIPFFRLWAGNAGSGIATWALPFVLGFMVSNGDLTALELGIFLALRSAGFLTAVPVGGVMADSAGSRRVILIASLAAACGTLLLFLGLFANLPLRSTLAALGVILSGMGQGACRPAYQSIVPSVVSRDALQPANAALSLSVRATVLVGPATATLIASSWGPGAAILGIASLWMASALAPPWPHESVADAVADTGRVSLLGRFLHDLLDGYREARRHPWFFAGLAALSTVIATGYSVTAVLVPLISRDSHGDASLLTGSVTAYMSGALLGAIAASRWRPAKRGWWALLGLGTYGLVPLGLLAPVQFWIPITAYFLAGLGMELFNIVWFTAIQDEVARAKLARVSSLDFIISYGLAPLGLSAITPVTNILGTTTVLIATSIVCFGAALAANTIPTTAEFRARRR</sequence>
<feature type="transmembrane region" description="Helical" evidence="6">
    <location>
        <begin position="227"/>
        <end position="249"/>
    </location>
</feature>
<protein>
    <submittedName>
        <fullName evidence="7">MFS transporter</fullName>
    </submittedName>
</protein>
<keyword evidence="4 6" id="KW-1133">Transmembrane helix</keyword>
<gene>
    <name evidence="7" type="ORF">ABXS05_33795</name>
</gene>
<evidence type="ECO:0000256" key="5">
    <source>
        <dbReference type="ARBA" id="ARBA00023136"/>
    </source>
</evidence>
<dbReference type="SUPFAM" id="SSF103473">
    <property type="entry name" value="MFS general substrate transporter"/>
    <property type="match status" value="1"/>
</dbReference>
<proteinExistence type="predicted"/>
<evidence type="ECO:0000256" key="4">
    <source>
        <dbReference type="ARBA" id="ARBA00022989"/>
    </source>
</evidence>
<dbReference type="PANTHER" id="PTHR23513:SF11">
    <property type="entry name" value="STAPHYLOFERRIN A TRANSPORTER"/>
    <property type="match status" value="1"/>
</dbReference>
<dbReference type="Proteomes" id="UP001555786">
    <property type="component" value="Unassembled WGS sequence"/>
</dbReference>
<dbReference type="InterPro" id="IPR011701">
    <property type="entry name" value="MFS"/>
</dbReference>
<dbReference type="RefSeq" id="WP_367626941.1">
    <property type="nucleotide sequence ID" value="NZ_JBFNQD010000030.1"/>
</dbReference>
<dbReference type="PANTHER" id="PTHR23513">
    <property type="entry name" value="INTEGRAL MEMBRANE EFFLUX PROTEIN-RELATED"/>
    <property type="match status" value="1"/>
</dbReference>
<feature type="transmembrane region" description="Helical" evidence="6">
    <location>
        <begin position="48"/>
        <end position="66"/>
    </location>
</feature>
<dbReference type="InterPro" id="IPR036259">
    <property type="entry name" value="MFS_trans_sf"/>
</dbReference>
<evidence type="ECO:0000313" key="8">
    <source>
        <dbReference type="Proteomes" id="UP001555786"/>
    </source>
</evidence>
<dbReference type="EMBL" id="JBFNQD010000030">
    <property type="protein sequence ID" value="MEW9310560.1"/>
    <property type="molecule type" value="Genomic_DNA"/>
</dbReference>
<keyword evidence="5 6" id="KW-0472">Membrane</keyword>
<evidence type="ECO:0000313" key="7">
    <source>
        <dbReference type="EMBL" id="MEW9310560.1"/>
    </source>
</evidence>
<organism evidence="7 8">
    <name type="scientific">Labrys neptuniae</name>
    <dbReference type="NCBI Taxonomy" id="376174"/>
    <lineage>
        <taxon>Bacteria</taxon>
        <taxon>Pseudomonadati</taxon>
        <taxon>Pseudomonadota</taxon>
        <taxon>Alphaproteobacteria</taxon>
        <taxon>Hyphomicrobiales</taxon>
        <taxon>Xanthobacteraceae</taxon>
        <taxon>Labrys</taxon>
    </lineage>
</organism>
<dbReference type="Pfam" id="PF07690">
    <property type="entry name" value="MFS_1"/>
    <property type="match status" value="1"/>
</dbReference>
<keyword evidence="8" id="KW-1185">Reference proteome</keyword>
<comment type="caution">
    <text evidence="7">The sequence shown here is derived from an EMBL/GenBank/DDBJ whole genome shotgun (WGS) entry which is preliminary data.</text>
</comment>
<feature type="transmembrane region" description="Helical" evidence="6">
    <location>
        <begin position="376"/>
        <end position="401"/>
    </location>
</feature>
<evidence type="ECO:0000256" key="1">
    <source>
        <dbReference type="ARBA" id="ARBA00004651"/>
    </source>
</evidence>
<feature type="transmembrane region" description="Helical" evidence="6">
    <location>
        <begin position="351"/>
        <end position="370"/>
    </location>
</feature>
<feature type="transmembrane region" description="Helical" evidence="6">
    <location>
        <begin position="318"/>
        <end position="339"/>
    </location>
</feature>
<feature type="transmembrane region" description="Helical" evidence="6">
    <location>
        <begin position="292"/>
        <end position="312"/>
    </location>
</feature>
<evidence type="ECO:0000256" key="3">
    <source>
        <dbReference type="ARBA" id="ARBA00022692"/>
    </source>
</evidence>
<accession>A0ABV3PY24</accession>
<reference evidence="7 8" key="1">
    <citation type="submission" date="2024-07" db="EMBL/GenBank/DDBJ databases">
        <title>Description of Labrys sedimenti sp. nov., isolated from a diclofenac-degrading enrichment culture.</title>
        <authorList>
            <person name="Tancsics A."/>
            <person name="Csepanyi A."/>
        </authorList>
    </citation>
    <scope>NUCLEOTIDE SEQUENCE [LARGE SCALE GENOMIC DNA]</scope>
    <source>
        <strain evidence="7 8">LMG 23578</strain>
    </source>
</reference>
<feature type="transmembrane region" description="Helical" evidence="6">
    <location>
        <begin position="261"/>
        <end position="280"/>
    </location>
</feature>
<comment type="subcellular location">
    <subcellularLocation>
        <location evidence="1">Cell membrane</location>
        <topology evidence="1">Multi-pass membrane protein</topology>
    </subcellularLocation>
</comment>
<dbReference type="CDD" id="cd06173">
    <property type="entry name" value="MFS_MefA_like"/>
    <property type="match status" value="1"/>
</dbReference>
<feature type="transmembrane region" description="Helical" evidence="6">
    <location>
        <begin position="12"/>
        <end position="36"/>
    </location>
</feature>
<evidence type="ECO:0000256" key="6">
    <source>
        <dbReference type="SAM" id="Phobius"/>
    </source>
</evidence>
<keyword evidence="2" id="KW-1003">Cell membrane</keyword>